<dbReference type="HOGENOM" id="CLU_3328804_0_0_5"/>
<keyword evidence="3" id="KW-1185">Reference proteome</keyword>
<feature type="transmembrane region" description="Helical" evidence="1">
    <location>
        <begin position="12"/>
        <end position="32"/>
    </location>
</feature>
<dbReference type="KEGG" id="hdn:Hden_2066"/>
<organism evidence="2 3">
    <name type="scientific">Hyphomicrobium denitrificans (strain ATCC 51888 / DSM 1869 / NCIMB 11706 / TK 0415)</name>
    <dbReference type="NCBI Taxonomy" id="582899"/>
    <lineage>
        <taxon>Bacteria</taxon>
        <taxon>Pseudomonadati</taxon>
        <taxon>Pseudomonadota</taxon>
        <taxon>Alphaproteobacteria</taxon>
        <taxon>Hyphomicrobiales</taxon>
        <taxon>Hyphomicrobiaceae</taxon>
        <taxon>Hyphomicrobium</taxon>
    </lineage>
</organism>
<dbReference type="Proteomes" id="UP000002033">
    <property type="component" value="Chromosome"/>
</dbReference>
<keyword evidence="1" id="KW-0472">Membrane</keyword>
<proteinExistence type="predicted"/>
<name>D8JPY2_HYPDA</name>
<reference evidence="3" key="1">
    <citation type="journal article" date="2011" name="J. Bacteriol.">
        <title>Genome sequences of eight morphologically diverse alphaproteobacteria.</title>
        <authorList>
            <consortium name="US DOE Joint Genome Institute"/>
            <person name="Brown P.J."/>
            <person name="Kysela D.T."/>
            <person name="Buechlein A."/>
            <person name="Hemmerich C."/>
            <person name="Brun Y.V."/>
        </authorList>
    </citation>
    <scope>NUCLEOTIDE SEQUENCE [LARGE SCALE GENOMIC DNA]</scope>
    <source>
        <strain evidence="3">ATCC 51888 / DSM 1869 / NCIB 11706 / TK 0415</strain>
    </source>
</reference>
<evidence type="ECO:0000313" key="3">
    <source>
        <dbReference type="Proteomes" id="UP000002033"/>
    </source>
</evidence>
<sequence>MKEFVEGILTGFAALSGEHLIGLIALGALGLAHSPSGR</sequence>
<keyword evidence="1" id="KW-1133">Transmembrane helix</keyword>
<accession>D8JPY2</accession>
<evidence type="ECO:0000256" key="1">
    <source>
        <dbReference type="SAM" id="Phobius"/>
    </source>
</evidence>
<evidence type="ECO:0000313" key="2">
    <source>
        <dbReference type="EMBL" id="ADJ23866.1"/>
    </source>
</evidence>
<gene>
    <name evidence="2" type="ordered locus">Hden_2066</name>
</gene>
<keyword evidence="1" id="KW-0812">Transmembrane</keyword>
<dbReference type="EMBL" id="CP002083">
    <property type="protein sequence ID" value="ADJ23866.1"/>
    <property type="molecule type" value="Genomic_DNA"/>
</dbReference>
<protein>
    <submittedName>
        <fullName evidence="2">Uncharacterized protein</fullName>
    </submittedName>
</protein>
<dbReference type="AlphaFoldDB" id="D8JPY2"/>